<dbReference type="SUPFAM" id="SSF57959">
    <property type="entry name" value="Leucine zipper domain"/>
    <property type="match status" value="1"/>
</dbReference>
<dbReference type="InterPro" id="IPR046347">
    <property type="entry name" value="bZIP_sf"/>
</dbReference>
<feature type="domain" description="BZIP" evidence="2">
    <location>
        <begin position="494"/>
        <end position="557"/>
    </location>
</feature>
<dbReference type="InterPro" id="IPR004827">
    <property type="entry name" value="bZIP"/>
</dbReference>
<organism evidence="3 4">
    <name type="scientific">Leptosia nina</name>
    <dbReference type="NCBI Taxonomy" id="320188"/>
    <lineage>
        <taxon>Eukaryota</taxon>
        <taxon>Metazoa</taxon>
        <taxon>Ecdysozoa</taxon>
        <taxon>Arthropoda</taxon>
        <taxon>Hexapoda</taxon>
        <taxon>Insecta</taxon>
        <taxon>Pterygota</taxon>
        <taxon>Neoptera</taxon>
        <taxon>Endopterygota</taxon>
        <taxon>Lepidoptera</taxon>
        <taxon>Glossata</taxon>
        <taxon>Ditrysia</taxon>
        <taxon>Papilionoidea</taxon>
        <taxon>Pieridae</taxon>
        <taxon>Pierinae</taxon>
        <taxon>Leptosia</taxon>
    </lineage>
</organism>
<sequence length="564" mass="64048">MPILNKYAMKCKQALGARDEFKKFFSKWLLKSSTSVREEATISEYNTTTSKDMVFSQTSHKTRSLLKVIEIDRLKSGKNQVNRPYGVVTDLRAQTTFSPTTPAETLTPTTSYSEEFLKPEPVHQSTMQELDAEFFQDLIQWCEAPTEQVVVQSIDPTRITDTRAHNTDTQHTPFSPQGWDAFDANSPIAQASSYNPTPPSYPVSPNAMATFNTDFFGPTVIDEDQIPFQEQFLDIDKLPVVIGELASETTADANPWQTTTDPIWHNTYDYIKPHSTLHNTMPFIDQEDSLDMKLMSVIPREVERNDVVISEYILNEVQDSMAAEPRAPPLSVDVAARVNAWPGDVISTPEVLTYVEQLEKQKYLPACSTPTSPSQYSTSPAPSGPKVENPSPAEYEPITPKSEPLLDSEEESKSNTSKRRRHESEDSDDSYTPYTEQTTRKYKRRKPSIPIKDMIRALEGSQQLTKARRGRPPKRRESTISNVSENSSSVSTHEMKYRELRDKNNEASKRSRMNRKLKELQMEQLAVELEERNKKLRVRADLLEDMTKKLREAFMAAVAKSKVG</sequence>
<feature type="region of interest" description="Disordered" evidence="1">
    <location>
        <begin position="366"/>
        <end position="514"/>
    </location>
</feature>
<comment type="caution">
    <text evidence="3">The sequence shown here is derived from an EMBL/GenBank/DDBJ whole genome shotgun (WGS) entry which is preliminary data.</text>
</comment>
<keyword evidence="4" id="KW-1185">Reference proteome</keyword>
<feature type="compositionally biased region" description="Low complexity" evidence="1">
    <location>
        <begin position="368"/>
        <end position="381"/>
    </location>
</feature>
<evidence type="ECO:0000313" key="4">
    <source>
        <dbReference type="Proteomes" id="UP001497472"/>
    </source>
</evidence>
<dbReference type="CDD" id="cd14813">
    <property type="entry name" value="bZIP_BmCbz-like"/>
    <property type="match status" value="1"/>
</dbReference>
<dbReference type="Pfam" id="PF07716">
    <property type="entry name" value="bZIP_2"/>
    <property type="match status" value="1"/>
</dbReference>
<dbReference type="Proteomes" id="UP001497472">
    <property type="component" value="Unassembled WGS sequence"/>
</dbReference>
<accession>A0AAV1J7I0</accession>
<evidence type="ECO:0000259" key="2">
    <source>
        <dbReference type="PROSITE" id="PS50217"/>
    </source>
</evidence>
<dbReference type="GO" id="GO:0003700">
    <property type="term" value="F:DNA-binding transcription factor activity"/>
    <property type="evidence" value="ECO:0007669"/>
    <property type="project" value="InterPro"/>
</dbReference>
<protein>
    <recommendedName>
        <fullName evidence="2">BZIP domain-containing protein</fullName>
    </recommendedName>
</protein>
<dbReference type="AlphaFoldDB" id="A0AAV1J7I0"/>
<dbReference type="GO" id="GO:0005634">
    <property type="term" value="C:nucleus"/>
    <property type="evidence" value="ECO:0007669"/>
    <property type="project" value="UniProtKB-ARBA"/>
</dbReference>
<reference evidence="3 4" key="1">
    <citation type="submission" date="2023-11" db="EMBL/GenBank/DDBJ databases">
        <authorList>
            <person name="Okamura Y."/>
        </authorList>
    </citation>
    <scope>NUCLEOTIDE SEQUENCE [LARGE SCALE GENOMIC DNA]</scope>
</reference>
<dbReference type="EMBL" id="CAVLEF010000005">
    <property type="protein sequence ID" value="CAK1543925.1"/>
    <property type="molecule type" value="Genomic_DNA"/>
</dbReference>
<gene>
    <name evidence="3" type="ORF">LNINA_LOCUS3710</name>
</gene>
<dbReference type="Gene3D" id="1.20.5.170">
    <property type="match status" value="1"/>
</dbReference>
<feature type="compositionally biased region" description="Basic and acidic residues" evidence="1">
    <location>
        <begin position="493"/>
        <end position="509"/>
    </location>
</feature>
<proteinExistence type="predicted"/>
<feature type="compositionally biased region" description="Low complexity" evidence="1">
    <location>
        <begin position="479"/>
        <end position="492"/>
    </location>
</feature>
<name>A0AAV1J7I0_9NEOP</name>
<evidence type="ECO:0000313" key="3">
    <source>
        <dbReference type="EMBL" id="CAK1543925.1"/>
    </source>
</evidence>
<evidence type="ECO:0000256" key="1">
    <source>
        <dbReference type="SAM" id="MobiDB-lite"/>
    </source>
</evidence>
<dbReference type="PROSITE" id="PS50217">
    <property type="entry name" value="BZIP"/>
    <property type="match status" value="1"/>
</dbReference>